<dbReference type="EMBL" id="BAAAKK010000005">
    <property type="protein sequence ID" value="GAA1423405.1"/>
    <property type="molecule type" value="Genomic_DNA"/>
</dbReference>
<dbReference type="RefSeq" id="WP_343919508.1">
    <property type="nucleotide sequence ID" value="NZ_BAAAKK010000005.1"/>
</dbReference>
<reference evidence="1 2" key="1">
    <citation type="journal article" date="2019" name="Int. J. Syst. Evol. Microbiol.">
        <title>The Global Catalogue of Microorganisms (GCM) 10K type strain sequencing project: providing services to taxonomists for standard genome sequencing and annotation.</title>
        <authorList>
            <consortium name="The Broad Institute Genomics Platform"/>
            <consortium name="The Broad Institute Genome Sequencing Center for Infectious Disease"/>
            <person name="Wu L."/>
            <person name="Ma J."/>
        </authorList>
    </citation>
    <scope>NUCLEOTIDE SEQUENCE [LARGE SCALE GENOMIC DNA]</scope>
    <source>
        <strain evidence="1 2">JCM 12398</strain>
    </source>
</reference>
<gene>
    <name evidence="1" type="ORF">GCM10009640_17530</name>
</gene>
<keyword evidence="2" id="KW-1185">Reference proteome</keyword>
<comment type="caution">
    <text evidence="1">The sequence shown here is derived from an EMBL/GenBank/DDBJ whole genome shotgun (WGS) entry which is preliminary data.</text>
</comment>
<protein>
    <submittedName>
        <fullName evidence="1">Uncharacterized protein</fullName>
    </submittedName>
</protein>
<accession>A0ABN1YV64</accession>
<organism evidence="1 2">
    <name type="scientific">Agrococcus citreus</name>
    <dbReference type="NCBI Taxonomy" id="84643"/>
    <lineage>
        <taxon>Bacteria</taxon>
        <taxon>Bacillati</taxon>
        <taxon>Actinomycetota</taxon>
        <taxon>Actinomycetes</taxon>
        <taxon>Micrococcales</taxon>
        <taxon>Microbacteriaceae</taxon>
        <taxon>Agrococcus</taxon>
    </lineage>
</organism>
<name>A0ABN1YV64_9MICO</name>
<proteinExistence type="predicted"/>
<sequence length="105" mass="11189">MTTERAVWFTDANGAELEGAASIEVLDALLADLRDADEEHATVSVTDSDEWNLEFGAESVLLENVGPDGEEVGTLPLADAADARAIAGEFLAGDFAALRARPWER</sequence>
<evidence type="ECO:0000313" key="2">
    <source>
        <dbReference type="Proteomes" id="UP001501266"/>
    </source>
</evidence>
<evidence type="ECO:0000313" key="1">
    <source>
        <dbReference type="EMBL" id="GAA1423405.1"/>
    </source>
</evidence>
<dbReference type="Proteomes" id="UP001501266">
    <property type="component" value="Unassembled WGS sequence"/>
</dbReference>